<dbReference type="SUPFAM" id="SSF50998">
    <property type="entry name" value="Quinoprotein alcohol dehydrogenase-like"/>
    <property type="match status" value="3"/>
</dbReference>
<dbReference type="InterPro" id="IPR002372">
    <property type="entry name" value="PQQ_rpt_dom"/>
</dbReference>
<dbReference type="OrthoDB" id="136681at2157"/>
<dbReference type="KEGG" id="hlt:I7X12_03895"/>
<dbReference type="Pfam" id="PF13360">
    <property type="entry name" value="PQQ_2"/>
    <property type="match status" value="2"/>
</dbReference>
<dbReference type="PANTHER" id="PTHR34512:SF30">
    <property type="entry name" value="OUTER MEMBRANE PROTEIN ASSEMBLY FACTOR BAMB"/>
    <property type="match status" value="1"/>
</dbReference>
<dbReference type="EMBL" id="CP065856">
    <property type="protein sequence ID" value="QPV63785.1"/>
    <property type="molecule type" value="Genomic_DNA"/>
</dbReference>
<name>A0A7T3FZV4_9EURY</name>
<dbReference type="SMART" id="SM00564">
    <property type="entry name" value="PQQ"/>
    <property type="match status" value="5"/>
</dbReference>
<dbReference type="AlphaFoldDB" id="A0A7T3FZV4"/>
<dbReference type="InterPro" id="IPR015943">
    <property type="entry name" value="WD40/YVTN_repeat-like_dom_sf"/>
</dbReference>
<keyword evidence="3" id="KW-1185">Reference proteome</keyword>
<accession>A0A7T3FZV4</accession>
<dbReference type="Proteomes" id="UP000595001">
    <property type="component" value="Chromosome"/>
</dbReference>
<dbReference type="Gene3D" id="2.130.10.10">
    <property type="entry name" value="YVTN repeat-like/Quinoprotein amine dehydrogenase"/>
    <property type="match status" value="1"/>
</dbReference>
<proteinExistence type="predicted"/>
<dbReference type="InterPro" id="IPR018391">
    <property type="entry name" value="PQQ_b-propeller_rpt"/>
</dbReference>
<dbReference type="PANTHER" id="PTHR34512">
    <property type="entry name" value="CELL SURFACE PROTEIN"/>
    <property type="match status" value="1"/>
</dbReference>
<reference evidence="2 3" key="1">
    <citation type="submission" date="2020-12" db="EMBL/GenBank/DDBJ databases">
        <title>Halosimplex halophilum sp. nov. and Halosimplex salinum sp. nov., two new members of the genus Halosimplex.</title>
        <authorList>
            <person name="Cui H.L."/>
        </authorList>
    </citation>
    <scope>NUCLEOTIDE SEQUENCE [LARGE SCALE GENOMIC DNA]</scope>
    <source>
        <strain evidence="2 3">YGH94</strain>
    </source>
</reference>
<dbReference type="Gene3D" id="2.40.128.630">
    <property type="match status" value="1"/>
</dbReference>
<sequence length="408" mass="43771">MNEQWPLFGYDPGHSGHGTAVTRPKWPVELVWTHDFGGKVAREAPVVDRRGRAYVHVKQTQITAPNFRAIGDQGQIVWALRTSPGMGPQTPAPAVDDDLMVLPESPDAWVVEARTGGRVHEVQLTPSGATHPSPTVADGRIHIGFRTFDLETGDLIWEYECDEPKYRIVKPGQEIVRSAGPSGRCPAVVDGTVFVAGSVRDGETRFVEADEQEGAVERSSVVAGNSSGGEFRDDYDEWGHLHALDAETGALRWEVEFDTPVPHSAPTVVADGSVYVVDADRMLRSFDASAGTVQWTVDLNGELSGTRPAIANGTVLVAAGDGDLLAFDAEHGERQWQFAAESALAGPPAVADGTVHVSDVDGGVYAVSPSGDTRWQFDVGATLNTGPVVAHGRLYVAGRELHCLARRD</sequence>
<evidence type="ECO:0000313" key="3">
    <source>
        <dbReference type="Proteomes" id="UP000595001"/>
    </source>
</evidence>
<dbReference type="InterPro" id="IPR011047">
    <property type="entry name" value="Quinoprotein_ADH-like_sf"/>
</dbReference>
<evidence type="ECO:0000259" key="1">
    <source>
        <dbReference type="Pfam" id="PF13360"/>
    </source>
</evidence>
<evidence type="ECO:0000313" key="2">
    <source>
        <dbReference type="EMBL" id="QPV63785.1"/>
    </source>
</evidence>
<organism evidence="2 3">
    <name type="scientific">Halosimplex litoreum</name>
    <dbReference type="NCBI Taxonomy" id="1198301"/>
    <lineage>
        <taxon>Archaea</taxon>
        <taxon>Methanobacteriati</taxon>
        <taxon>Methanobacteriota</taxon>
        <taxon>Stenosarchaea group</taxon>
        <taxon>Halobacteria</taxon>
        <taxon>Halobacteriales</taxon>
        <taxon>Haloarculaceae</taxon>
        <taxon>Halosimplex</taxon>
    </lineage>
</organism>
<feature type="domain" description="Pyrrolo-quinoline quinone repeat" evidence="1">
    <location>
        <begin position="72"/>
        <end position="226"/>
    </location>
</feature>
<dbReference type="Gene3D" id="2.40.10.480">
    <property type="match status" value="1"/>
</dbReference>
<protein>
    <submittedName>
        <fullName evidence="2">PQQ-like beta-propeller repeat protein</fullName>
    </submittedName>
</protein>
<feature type="domain" description="Pyrrolo-quinoline quinone repeat" evidence="1">
    <location>
        <begin position="284"/>
        <end position="368"/>
    </location>
</feature>
<gene>
    <name evidence="2" type="ORF">I7X12_03895</name>
</gene>